<dbReference type="EMBL" id="AP025730">
    <property type="protein sequence ID" value="BDI07179.1"/>
    <property type="molecule type" value="Genomic_DNA"/>
</dbReference>
<protein>
    <submittedName>
        <fullName evidence="4">Acetylhydrolase</fullName>
    </submittedName>
</protein>
<reference evidence="4" key="1">
    <citation type="submission" date="2022-04" db="EMBL/GenBank/DDBJ databases">
        <title>Whole genome sequence of Sphaerotilus sp. FB-5.</title>
        <authorList>
            <person name="Takeda M."/>
            <person name="Narihara S."/>
            <person name="Akimoto M."/>
            <person name="Akimoto R."/>
            <person name="Nishiyashiki S."/>
            <person name="Murakami T."/>
        </authorList>
    </citation>
    <scope>NUCLEOTIDE SEQUENCE</scope>
    <source>
        <strain evidence="4">FB-5</strain>
    </source>
</reference>
<organism evidence="4 5">
    <name type="scientific">Sphaerotilus microaerophilus</name>
    <dbReference type="NCBI Taxonomy" id="2914710"/>
    <lineage>
        <taxon>Bacteria</taxon>
        <taxon>Pseudomonadati</taxon>
        <taxon>Pseudomonadota</taxon>
        <taxon>Betaproteobacteria</taxon>
        <taxon>Burkholderiales</taxon>
        <taxon>Sphaerotilaceae</taxon>
        <taxon>Sphaerotilus</taxon>
    </lineage>
</organism>
<evidence type="ECO:0000313" key="5">
    <source>
        <dbReference type="Proteomes" id="UP001057498"/>
    </source>
</evidence>
<proteinExistence type="inferred from homology"/>
<dbReference type="PANTHER" id="PTHR48081:SF8">
    <property type="entry name" value="ALPHA_BETA HYDROLASE FOLD-3 DOMAIN-CONTAINING PROTEIN-RELATED"/>
    <property type="match status" value="1"/>
</dbReference>
<accession>A0ABN6PPV3</accession>
<feature type="domain" description="Alpha/beta hydrolase fold-3" evidence="3">
    <location>
        <begin position="102"/>
        <end position="312"/>
    </location>
</feature>
<evidence type="ECO:0000259" key="3">
    <source>
        <dbReference type="Pfam" id="PF07859"/>
    </source>
</evidence>
<dbReference type="SUPFAM" id="SSF53474">
    <property type="entry name" value="alpha/beta-Hydrolases"/>
    <property type="match status" value="1"/>
</dbReference>
<keyword evidence="2" id="KW-0378">Hydrolase</keyword>
<evidence type="ECO:0000313" key="4">
    <source>
        <dbReference type="EMBL" id="BDI07179.1"/>
    </source>
</evidence>
<dbReference type="InterPro" id="IPR013094">
    <property type="entry name" value="AB_hydrolase_3"/>
</dbReference>
<dbReference type="Gene3D" id="3.40.50.1820">
    <property type="entry name" value="alpha/beta hydrolase"/>
    <property type="match status" value="1"/>
</dbReference>
<keyword evidence="5" id="KW-1185">Reference proteome</keyword>
<evidence type="ECO:0000256" key="2">
    <source>
        <dbReference type="ARBA" id="ARBA00022801"/>
    </source>
</evidence>
<dbReference type="PROSITE" id="PS01173">
    <property type="entry name" value="LIPASE_GDXG_HIS"/>
    <property type="match status" value="1"/>
</dbReference>
<dbReference type="Proteomes" id="UP001057498">
    <property type="component" value="Chromosome"/>
</dbReference>
<name>A0ABN6PPV3_9BURK</name>
<dbReference type="InterPro" id="IPR050300">
    <property type="entry name" value="GDXG_lipolytic_enzyme"/>
</dbReference>
<evidence type="ECO:0000256" key="1">
    <source>
        <dbReference type="ARBA" id="ARBA00010515"/>
    </source>
</evidence>
<dbReference type="InterPro" id="IPR029058">
    <property type="entry name" value="AB_hydrolase_fold"/>
</dbReference>
<dbReference type="PANTHER" id="PTHR48081">
    <property type="entry name" value="AB HYDROLASE SUPERFAMILY PROTEIN C4A8.06C"/>
    <property type="match status" value="1"/>
</dbReference>
<comment type="similarity">
    <text evidence="1">Belongs to the 'GDXG' lipolytic enzyme family.</text>
</comment>
<dbReference type="Pfam" id="PF07859">
    <property type="entry name" value="Abhydrolase_3"/>
    <property type="match status" value="1"/>
</dbReference>
<dbReference type="InterPro" id="IPR002168">
    <property type="entry name" value="Lipase_GDXG_HIS_AS"/>
</dbReference>
<sequence length="338" mass="36632">MGVTRHNVTHSPPPEVPMLDPQARALLDLMEARGVPPTHTLTPAEARKFYRERRFFSQPDPPAVGELRELLIPGPTGPASPIPARLYRPLQAAQQPGELPVLVYFHGGGWTIGDLDTHDTLCRQLANGSGCAVVSVDYRLAPEHAFPAAVDDAVAATRWVHQHAASLGLDARRIGVGGDSAGGNLAAVVALTLRDAARGGVPLPLRLQLLIYPATDMRAVAPSHTSNGQGYLLTRESIEYFRSHYVPDRAQDSDWRASPVLREDLQDLPPAFVLTAGFDPLRDEGREYADLLSAAGNAVQFVCFERQIHGFITMGRLLDEANTAVDLCARAVRRALLG</sequence>
<gene>
    <name evidence="4" type="ORF">CATMQ487_41490</name>
</gene>